<comment type="caution">
    <text evidence="3">The sequence shown here is derived from an EMBL/GenBank/DDBJ whole genome shotgun (WGS) entry which is preliminary data.</text>
</comment>
<feature type="domain" description="DUF4211" evidence="2">
    <location>
        <begin position="201"/>
        <end position="319"/>
    </location>
</feature>
<dbReference type="PANTHER" id="PTHR14689">
    <property type="entry name" value="PHORBOL-ESTER_DAG-TYPE DOMAIN-CONTAINING PROTEIN"/>
    <property type="match status" value="1"/>
</dbReference>
<evidence type="ECO:0000259" key="2">
    <source>
        <dbReference type="Pfam" id="PF13926"/>
    </source>
</evidence>
<sequence length="591" mass="68767">MDSSIAYKTRRRTRSEEKTAKSRIDRRRTRIGFLSHLQDSDDDSDLGFSSKASDTESQFGENDAASSSSSRAEEGNPVQENPVGDDCDKECVAPKNRRKRTSSNVFLESDSESNSGTGGAPVRKCKAKKRYTSFREDSEASDENTEWDKSSAIFNEKKEKEDSNRVKERQIKLKQLSQKIRARRGSYSNVTLEVMCGIQDVSSCSHYSHFQTVVKALLINALDNTFLKSLYDGTRRKKYAQEMRTSLHFYDERFVLPRLENLKQRSRWKERYKERVECYPSMKVVSIGVRRGPCQACEMHRHSKYMVILSGQQYDTKTLEDDSFMPHDKQGLNVGSVCVERTQVYHRLRHFKYHLFKLCCSVLEQEEEHEDEPVKDVVLKVYSLLDGQGWIKKERVECYPSMKVVSIGVRRGPCQACEMHRHSKYMVILSGQQYDTKTLEDDSFMPHDKQGLNVGSVCVERTQVYHRLRHFKYHLFKLCCSVLEQEEEHEDEPVKDVVLKVYSLLDGQGWIKKERVECYPSMKVVSIGVRRGPCQACEMHRHSKYMVILSGQQYDTKTLEDDSFMPHDKQQYDQFEDCLNDADYFQEEKLD</sequence>
<dbReference type="Proteomes" id="UP000289886">
    <property type="component" value="Unassembled WGS sequence"/>
</dbReference>
<feature type="domain" description="DUF4211" evidence="2">
    <location>
        <begin position="393"/>
        <end position="439"/>
    </location>
</feature>
<dbReference type="PANTHER" id="PTHR14689:SF0">
    <property type="entry name" value="COILED-COIL DOMAIN-CONTAINING PROTEIN 82"/>
    <property type="match status" value="1"/>
</dbReference>
<proteinExistence type="predicted"/>
<organism evidence="3 4">
    <name type="scientific">Acipenser ruthenus</name>
    <name type="common">Sterlet sturgeon</name>
    <dbReference type="NCBI Taxonomy" id="7906"/>
    <lineage>
        <taxon>Eukaryota</taxon>
        <taxon>Metazoa</taxon>
        <taxon>Chordata</taxon>
        <taxon>Craniata</taxon>
        <taxon>Vertebrata</taxon>
        <taxon>Euteleostomi</taxon>
        <taxon>Actinopterygii</taxon>
        <taxon>Chondrostei</taxon>
        <taxon>Acipenseriformes</taxon>
        <taxon>Acipenseridae</taxon>
        <taxon>Acipenser</taxon>
    </lineage>
</organism>
<dbReference type="EMBL" id="SCEB01002885">
    <property type="protein sequence ID" value="RXM94894.1"/>
    <property type="molecule type" value="Genomic_DNA"/>
</dbReference>
<evidence type="ECO:0000313" key="4">
    <source>
        <dbReference type="Proteomes" id="UP000289886"/>
    </source>
</evidence>
<gene>
    <name evidence="3" type="ORF">EOD39_17485</name>
</gene>
<feature type="compositionally biased region" description="Basic and acidic residues" evidence="1">
    <location>
        <begin position="14"/>
        <end position="23"/>
    </location>
</feature>
<name>A0A444V396_ACIRT</name>
<dbReference type="Pfam" id="PF13926">
    <property type="entry name" value="DUF4211"/>
    <property type="match status" value="3"/>
</dbReference>
<evidence type="ECO:0000313" key="3">
    <source>
        <dbReference type="EMBL" id="RXM94894.1"/>
    </source>
</evidence>
<evidence type="ECO:0000256" key="1">
    <source>
        <dbReference type="SAM" id="MobiDB-lite"/>
    </source>
</evidence>
<dbReference type="InterPro" id="IPR025451">
    <property type="entry name" value="DUF4211"/>
</dbReference>
<feature type="region of interest" description="Disordered" evidence="1">
    <location>
        <begin position="1"/>
        <end position="122"/>
    </location>
</feature>
<protein>
    <submittedName>
        <fullName evidence="3">Coiled-coil domain-containing protein 82</fullName>
    </submittedName>
</protein>
<feature type="domain" description="DUF4211" evidence="2">
    <location>
        <begin position="513"/>
        <end position="559"/>
    </location>
</feature>
<reference evidence="3 4" key="1">
    <citation type="submission" date="2019-01" db="EMBL/GenBank/DDBJ databases">
        <title>Draft Genome and Complete Hox-Cluster Characterization of the Sterlet Sturgeon (Acipenser ruthenus).</title>
        <authorList>
            <person name="Wei Q."/>
        </authorList>
    </citation>
    <scope>NUCLEOTIDE SEQUENCE [LARGE SCALE GENOMIC DNA]</scope>
    <source>
        <strain evidence="3">WHYD16114868_AA</strain>
        <tissue evidence="3">Blood</tissue>
    </source>
</reference>
<dbReference type="AlphaFoldDB" id="A0A444V396"/>
<keyword evidence="4" id="KW-1185">Reference proteome</keyword>
<dbReference type="GO" id="GO:0005634">
    <property type="term" value="C:nucleus"/>
    <property type="evidence" value="ECO:0007669"/>
    <property type="project" value="TreeGrafter"/>
</dbReference>
<feature type="compositionally biased region" description="Polar residues" evidence="1">
    <location>
        <begin position="51"/>
        <end position="60"/>
    </location>
</feature>
<accession>A0A444V396</accession>